<keyword evidence="6" id="KW-0819">tRNA processing</keyword>
<evidence type="ECO:0000256" key="11">
    <source>
        <dbReference type="ARBA" id="ARBA00048366"/>
    </source>
</evidence>
<evidence type="ECO:0000256" key="9">
    <source>
        <dbReference type="ARBA" id="ARBA00022840"/>
    </source>
</evidence>
<evidence type="ECO:0000256" key="8">
    <source>
        <dbReference type="ARBA" id="ARBA00022741"/>
    </source>
</evidence>
<comment type="catalytic activity">
    <reaction evidence="11">
        <text>L-threonine + hydrogencarbonate + ATP = L-threonylcarbamoyladenylate + diphosphate + H2O</text>
        <dbReference type="Rhea" id="RHEA:36407"/>
        <dbReference type="ChEBI" id="CHEBI:15377"/>
        <dbReference type="ChEBI" id="CHEBI:17544"/>
        <dbReference type="ChEBI" id="CHEBI:30616"/>
        <dbReference type="ChEBI" id="CHEBI:33019"/>
        <dbReference type="ChEBI" id="CHEBI:57926"/>
        <dbReference type="ChEBI" id="CHEBI:73682"/>
        <dbReference type="EC" id="2.7.7.87"/>
    </reaction>
</comment>
<comment type="subcellular location">
    <subcellularLocation>
        <location evidence="1">Cytoplasm</location>
    </subcellularLocation>
</comment>
<keyword evidence="7" id="KW-0548">Nucleotidyltransferase</keyword>
<dbReference type="GO" id="GO:0005524">
    <property type="term" value="F:ATP binding"/>
    <property type="evidence" value="ECO:0007669"/>
    <property type="project" value="UniProtKB-KW"/>
</dbReference>
<dbReference type="PANTHER" id="PTHR17490">
    <property type="entry name" value="SUA5"/>
    <property type="match status" value="1"/>
</dbReference>
<evidence type="ECO:0000256" key="6">
    <source>
        <dbReference type="ARBA" id="ARBA00022694"/>
    </source>
</evidence>
<organism evidence="13 14">
    <name type="scientific">Candidatus Nealsonbacteria bacterium RBG_13_38_11</name>
    <dbReference type="NCBI Taxonomy" id="1801662"/>
    <lineage>
        <taxon>Bacteria</taxon>
        <taxon>Candidatus Nealsoniibacteriota</taxon>
    </lineage>
</organism>
<gene>
    <name evidence="13" type="ORF">A2Z68_01555</name>
</gene>
<keyword evidence="5" id="KW-0808">Transferase</keyword>
<dbReference type="PROSITE" id="PS51163">
    <property type="entry name" value="YRDC"/>
    <property type="match status" value="1"/>
</dbReference>
<dbReference type="InterPro" id="IPR017945">
    <property type="entry name" value="DHBP_synth_RibB-like_a/b_dom"/>
</dbReference>
<evidence type="ECO:0000313" key="13">
    <source>
        <dbReference type="EMBL" id="OGZ18944.1"/>
    </source>
</evidence>
<dbReference type="Pfam" id="PF01300">
    <property type="entry name" value="Sua5_yciO_yrdC"/>
    <property type="match status" value="1"/>
</dbReference>
<name>A0A1G2DZA5_9BACT</name>
<dbReference type="InterPro" id="IPR050156">
    <property type="entry name" value="TC-AMP_synthase_SUA5"/>
</dbReference>
<accession>A0A1G2DZA5</accession>
<evidence type="ECO:0000256" key="5">
    <source>
        <dbReference type="ARBA" id="ARBA00022679"/>
    </source>
</evidence>
<dbReference type="GO" id="GO:0000049">
    <property type="term" value="F:tRNA binding"/>
    <property type="evidence" value="ECO:0007669"/>
    <property type="project" value="TreeGrafter"/>
</dbReference>
<dbReference type="AlphaFoldDB" id="A0A1G2DZA5"/>
<dbReference type="GO" id="GO:0003725">
    <property type="term" value="F:double-stranded RNA binding"/>
    <property type="evidence" value="ECO:0007669"/>
    <property type="project" value="InterPro"/>
</dbReference>
<dbReference type="NCBIfam" id="TIGR00057">
    <property type="entry name" value="L-threonylcarbamoyladenylate synthase"/>
    <property type="match status" value="1"/>
</dbReference>
<dbReference type="InterPro" id="IPR006070">
    <property type="entry name" value="Sua5-like_dom"/>
</dbReference>
<comment type="caution">
    <text evidence="13">The sequence shown here is derived from an EMBL/GenBank/DDBJ whole genome shotgun (WGS) entry which is preliminary data.</text>
</comment>
<feature type="domain" description="YrdC-like" evidence="12">
    <location>
        <begin position="12"/>
        <end position="193"/>
    </location>
</feature>
<dbReference type="Proteomes" id="UP000176662">
    <property type="component" value="Unassembled WGS sequence"/>
</dbReference>
<keyword evidence="4" id="KW-0963">Cytoplasm</keyword>
<evidence type="ECO:0000313" key="14">
    <source>
        <dbReference type="Proteomes" id="UP000176662"/>
    </source>
</evidence>
<protein>
    <recommendedName>
        <fullName evidence="10">L-threonylcarbamoyladenylate synthase</fullName>
        <ecNumber evidence="3">2.7.7.87</ecNumber>
    </recommendedName>
    <alternativeName>
        <fullName evidence="10">L-threonylcarbamoyladenylate synthase</fullName>
    </alternativeName>
</protein>
<evidence type="ECO:0000259" key="12">
    <source>
        <dbReference type="PROSITE" id="PS51163"/>
    </source>
</evidence>
<dbReference type="PANTHER" id="PTHR17490:SF16">
    <property type="entry name" value="THREONYLCARBAMOYL-AMP SYNTHASE"/>
    <property type="match status" value="1"/>
</dbReference>
<comment type="similarity">
    <text evidence="2">Belongs to the SUA5 family.</text>
</comment>
<dbReference type="EMBL" id="MHLX01000021">
    <property type="protein sequence ID" value="OGZ18944.1"/>
    <property type="molecule type" value="Genomic_DNA"/>
</dbReference>
<evidence type="ECO:0000256" key="3">
    <source>
        <dbReference type="ARBA" id="ARBA00012584"/>
    </source>
</evidence>
<dbReference type="GO" id="GO:0006450">
    <property type="term" value="P:regulation of translational fidelity"/>
    <property type="evidence" value="ECO:0007669"/>
    <property type="project" value="TreeGrafter"/>
</dbReference>
<dbReference type="GO" id="GO:0005737">
    <property type="term" value="C:cytoplasm"/>
    <property type="evidence" value="ECO:0007669"/>
    <property type="project" value="UniProtKB-SubCell"/>
</dbReference>
<reference evidence="13 14" key="1">
    <citation type="journal article" date="2016" name="Nat. Commun.">
        <title>Thousands of microbial genomes shed light on interconnected biogeochemical processes in an aquifer system.</title>
        <authorList>
            <person name="Anantharaman K."/>
            <person name="Brown C.T."/>
            <person name="Hug L.A."/>
            <person name="Sharon I."/>
            <person name="Castelle C.J."/>
            <person name="Probst A.J."/>
            <person name="Thomas B.C."/>
            <person name="Singh A."/>
            <person name="Wilkins M.J."/>
            <person name="Karaoz U."/>
            <person name="Brodie E.L."/>
            <person name="Williams K.H."/>
            <person name="Hubbard S.S."/>
            <person name="Banfield J.F."/>
        </authorList>
    </citation>
    <scope>NUCLEOTIDE SEQUENCE [LARGE SCALE GENOMIC DNA]</scope>
</reference>
<keyword evidence="9" id="KW-0067">ATP-binding</keyword>
<evidence type="ECO:0000256" key="2">
    <source>
        <dbReference type="ARBA" id="ARBA00007663"/>
    </source>
</evidence>
<evidence type="ECO:0000256" key="4">
    <source>
        <dbReference type="ARBA" id="ARBA00022490"/>
    </source>
</evidence>
<evidence type="ECO:0000256" key="7">
    <source>
        <dbReference type="ARBA" id="ARBA00022695"/>
    </source>
</evidence>
<dbReference type="SUPFAM" id="SSF55821">
    <property type="entry name" value="YrdC/RibB"/>
    <property type="match status" value="1"/>
</dbReference>
<evidence type="ECO:0000256" key="1">
    <source>
        <dbReference type="ARBA" id="ARBA00004496"/>
    </source>
</evidence>
<dbReference type="Gene3D" id="3.90.870.10">
    <property type="entry name" value="DHBP synthase"/>
    <property type="match status" value="1"/>
</dbReference>
<sequence>MEILNLSSKNYSNIIGKVVKILKKDGVVVLPTDTVYGLMADATNKKAVGKIFKIKKRQKEKWLPLFVKDLKSAKNIAKIDKKQERLLKSVWPGKTTVVFKRKKGIKLYGVDKNTIAIRIPNYPLLNELLCKIKRPLVQTSANISGKKPLTNVKAIIKQFKKKPDLIIAVGKVKSAKPSRVINIIGSQIKILRK</sequence>
<dbReference type="EC" id="2.7.7.87" evidence="3"/>
<dbReference type="GO" id="GO:0061710">
    <property type="term" value="F:L-threonylcarbamoyladenylate synthase"/>
    <property type="evidence" value="ECO:0007669"/>
    <property type="project" value="UniProtKB-EC"/>
</dbReference>
<keyword evidence="8" id="KW-0547">Nucleotide-binding</keyword>
<proteinExistence type="inferred from homology"/>
<evidence type="ECO:0000256" key="10">
    <source>
        <dbReference type="ARBA" id="ARBA00029774"/>
    </source>
</evidence>
<dbReference type="GO" id="GO:0008033">
    <property type="term" value="P:tRNA processing"/>
    <property type="evidence" value="ECO:0007669"/>
    <property type="project" value="UniProtKB-KW"/>
</dbReference>